<dbReference type="GO" id="GO:0016740">
    <property type="term" value="F:transferase activity"/>
    <property type="evidence" value="ECO:0007669"/>
    <property type="project" value="UniProtKB-KW"/>
</dbReference>
<dbReference type="PANTHER" id="PTHR12215:SF10">
    <property type="entry name" value="L-AMINOADIPATE-SEMIALDEHYDE DEHYDROGENASE-PHOSPHOPANTETHEINYL TRANSFERASE"/>
    <property type="match status" value="1"/>
</dbReference>
<dbReference type="InterPro" id="IPR050559">
    <property type="entry name" value="P-Pant_transferase_sf"/>
</dbReference>
<evidence type="ECO:0000259" key="3">
    <source>
        <dbReference type="Pfam" id="PF01648"/>
    </source>
</evidence>
<accession>A0ABX6VKT3</accession>
<dbReference type="InterPro" id="IPR037143">
    <property type="entry name" value="4-PPantetheinyl_Trfase_dom_sf"/>
</dbReference>
<dbReference type="PANTHER" id="PTHR12215">
    <property type="entry name" value="PHOSPHOPANTETHEINE TRANSFERASE"/>
    <property type="match status" value="1"/>
</dbReference>
<keyword evidence="5" id="KW-1185">Reference proteome</keyword>
<reference evidence="4" key="1">
    <citation type="submission" date="2021-07" db="EMBL/GenBank/DDBJ databases">
        <title>Shewanella sp. YLB-07 whole genome sequence.</title>
        <authorList>
            <person name="Yu L."/>
        </authorList>
    </citation>
    <scope>NUCLEOTIDE SEQUENCE</scope>
    <source>
        <strain evidence="4">YLB-08</strain>
    </source>
</reference>
<evidence type="ECO:0000313" key="5">
    <source>
        <dbReference type="Proteomes" id="UP000316416"/>
    </source>
</evidence>
<evidence type="ECO:0000256" key="1">
    <source>
        <dbReference type="ARBA" id="ARBA00010990"/>
    </source>
</evidence>
<gene>
    <name evidence="4" type="ORF">FM038_017010</name>
</gene>
<comment type="similarity">
    <text evidence="1">Belongs to the P-Pant transferase superfamily. Gsp/Sfp/HetI/AcpT family.</text>
</comment>
<dbReference type="SUPFAM" id="SSF56214">
    <property type="entry name" value="4'-phosphopantetheinyl transferase"/>
    <property type="match status" value="2"/>
</dbReference>
<keyword evidence="2 4" id="KW-0808">Transferase</keyword>
<dbReference type="InterPro" id="IPR008278">
    <property type="entry name" value="4-PPantetheinyl_Trfase_dom"/>
</dbReference>
<proteinExistence type="inferred from homology"/>
<dbReference type="Proteomes" id="UP000316416">
    <property type="component" value="Chromosome"/>
</dbReference>
<name>A0ABX6VKT3_9GAMM</name>
<evidence type="ECO:0000313" key="4">
    <source>
        <dbReference type="EMBL" id="QPG60523.1"/>
    </source>
</evidence>
<evidence type="ECO:0000256" key="2">
    <source>
        <dbReference type="ARBA" id="ARBA00022679"/>
    </source>
</evidence>
<dbReference type="Gene3D" id="3.90.470.20">
    <property type="entry name" value="4'-phosphopantetheinyl transferase domain"/>
    <property type="match status" value="1"/>
</dbReference>
<feature type="domain" description="4'-phosphopantetheinyl transferase" evidence="3">
    <location>
        <begin position="78"/>
        <end position="166"/>
    </location>
</feature>
<dbReference type="EMBL" id="CP045503">
    <property type="protein sequence ID" value="QPG60523.1"/>
    <property type="molecule type" value="Genomic_DNA"/>
</dbReference>
<sequence>MVRGFLRGILSLLAKETSLKGEFLSPQDWCFEYGKKGKPKLISEQHASSGLIFNISHSGDWLIVAVMQITEGQSICELGVDIERYRQSTNIYPILNHYFTHEESEALLALPNDQQRERFFDLWALKESYIKAKGLGLALSLKSFSFDLSEIKTTKLALFEQETCIDDLRVNENIQLNLHQGDLVKSADDWSVLLGKLNEDYRFAVSVDTNLTLGVHAQKMELAALLKAIESI</sequence>
<organism evidence="4 5">
    <name type="scientific">Shewanella eurypsychrophilus</name>
    <dbReference type="NCBI Taxonomy" id="2593656"/>
    <lineage>
        <taxon>Bacteria</taxon>
        <taxon>Pseudomonadati</taxon>
        <taxon>Pseudomonadota</taxon>
        <taxon>Gammaproteobacteria</taxon>
        <taxon>Alteromonadales</taxon>
        <taxon>Shewanellaceae</taxon>
        <taxon>Shewanella</taxon>
    </lineage>
</organism>
<protein>
    <submittedName>
        <fullName evidence="4">4'-phosphopantetheinyl transferase superfamily protein</fullName>
    </submittedName>
</protein>
<dbReference type="Pfam" id="PF01648">
    <property type="entry name" value="ACPS"/>
    <property type="match status" value="1"/>
</dbReference>